<feature type="transmembrane region" description="Helical" evidence="1">
    <location>
        <begin position="49"/>
        <end position="67"/>
    </location>
</feature>
<feature type="transmembrane region" description="Helical" evidence="1">
    <location>
        <begin position="130"/>
        <end position="149"/>
    </location>
</feature>
<proteinExistence type="predicted"/>
<keyword evidence="1" id="KW-0472">Membrane</keyword>
<organism evidence="2 3">
    <name type="scientific">Mycoplasmopsis maculosa</name>
    <dbReference type="NCBI Taxonomy" id="114885"/>
    <lineage>
        <taxon>Bacteria</taxon>
        <taxon>Bacillati</taxon>
        <taxon>Mycoplasmatota</taxon>
        <taxon>Mycoplasmoidales</taxon>
        <taxon>Metamycoplasmataceae</taxon>
        <taxon>Mycoplasmopsis</taxon>
    </lineage>
</organism>
<sequence>MLVNKKMKQKKIFNKKIVLMDLVFLSVYIAWFFLSAVIPYVGYINLGHTQITFLSLLVPIATFHLGIKGNLISGLGFGLSSFTLAFILGATKYTYFDISVLPRIEMALVIYGFSWAFGIFKKPKMWKIGILAFLASFFNIFFVLSAQYIREAINPESLGKNGVPPIHLWIITHPINLTVEPIVCIIIACSIFPLIKYLKNKYQGNKQVYYQYATSV</sequence>
<keyword evidence="3" id="KW-1185">Reference proteome</keyword>
<feature type="transmembrane region" description="Helical" evidence="1">
    <location>
        <begin position="169"/>
        <end position="195"/>
    </location>
</feature>
<name>A0A449B4K2_9BACT</name>
<evidence type="ECO:0000313" key="3">
    <source>
        <dbReference type="Proteomes" id="UP000290243"/>
    </source>
</evidence>
<dbReference type="AlphaFoldDB" id="A0A449B4K2"/>
<dbReference type="Gene3D" id="1.10.1760.20">
    <property type="match status" value="1"/>
</dbReference>
<accession>A0A449B4K2</accession>
<dbReference type="Proteomes" id="UP000290243">
    <property type="component" value="Chromosome"/>
</dbReference>
<feature type="transmembrane region" description="Helical" evidence="1">
    <location>
        <begin position="74"/>
        <end position="94"/>
    </location>
</feature>
<feature type="transmembrane region" description="Helical" evidence="1">
    <location>
        <begin position="100"/>
        <end position="118"/>
    </location>
</feature>
<evidence type="ECO:0000256" key="1">
    <source>
        <dbReference type="SAM" id="Phobius"/>
    </source>
</evidence>
<dbReference type="EMBL" id="LR215037">
    <property type="protein sequence ID" value="VEU75527.1"/>
    <property type="molecule type" value="Genomic_DNA"/>
</dbReference>
<feature type="transmembrane region" description="Helical" evidence="1">
    <location>
        <begin position="21"/>
        <end position="43"/>
    </location>
</feature>
<keyword evidence="1" id="KW-0812">Transmembrane</keyword>
<reference evidence="2 3" key="1">
    <citation type="submission" date="2019-01" db="EMBL/GenBank/DDBJ databases">
        <authorList>
            <consortium name="Pathogen Informatics"/>
        </authorList>
    </citation>
    <scope>NUCLEOTIDE SEQUENCE [LARGE SCALE GENOMIC DNA]</scope>
    <source>
        <strain evidence="2 3">NCTC10168</strain>
    </source>
</reference>
<gene>
    <name evidence="2" type="ORF">NCTC10168_00449</name>
</gene>
<dbReference type="KEGG" id="mmau:NCTC10168_00449"/>
<evidence type="ECO:0000313" key="2">
    <source>
        <dbReference type="EMBL" id="VEU75527.1"/>
    </source>
</evidence>
<keyword evidence="1" id="KW-1133">Transmembrane helix</keyword>
<protein>
    <recommendedName>
        <fullName evidence="4">ECF transporter S component</fullName>
    </recommendedName>
</protein>
<evidence type="ECO:0008006" key="4">
    <source>
        <dbReference type="Google" id="ProtNLM"/>
    </source>
</evidence>